<feature type="compositionally biased region" description="Low complexity" evidence="1">
    <location>
        <begin position="1061"/>
        <end position="1072"/>
    </location>
</feature>
<feature type="compositionally biased region" description="Polar residues" evidence="1">
    <location>
        <begin position="841"/>
        <end position="852"/>
    </location>
</feature>
<dbReference type="Proteomes" id="UP000799770">
    <property type="component" value="Unassembled WGS sequence"/>
</dbReference>
<feature type="compositionally biased region" description="Pro residues" evidence="1">
    <location>
        <begin position="1101"/>
        <end position="1114"/>
    </location>
</feature>
<feature type="compositionally biased region" description="Polar residues" evidence="1">
    <location>
        <begin position="1033"/>
        <end position="1054"/>
    </location>
</feature>
<feature type="compositionally biased region" description="Basic and acidic residues" evidence="1">
    <location>
        <begin position="294"/>
        <end position="306"/>
    </location>
</feature>
<reference evidence="2" key="1">
    <citation type="journal article" date="2020" name="Stud. Mycol.">
        <title>101 Dothideomycetes genomes: a test case for predicting lifestyles and emergence of pathogens.</title>
        <authorList>
            <person name="Haridas S."/>
            <person name="Albert R."/>
            <person name="Binder M."/>
            <person name="Bloem J."/>
            <person name="Labutti K."/>
            <person name="Salamov A."/>
            <person name="Andreopoulos B."/>
            <person name="Baker S."/>
            <person name="Barry K."/>
            <person name="Bills G."/>
            <person name="Bluhm B."/>
            <person name="Cannon C."/>
            <person name="Castanera R."/>
            <person name="Culley D."/>
            <person name="Daum C."/>
            <person name="Ezra D."/>
            <person name="Gonzalez J."/>
            <person name="Henrissat B."/>
            <person name="Kuo A."/>
            <person name="Liang C."/>
            <person name="Lipzen A."/>
            <person name="Lutzoni F."/>
            <person name="Magnuson J."/>
            <person name="Mondo S."/>
            <person name="Nolan M."/>
            <person name="Ohm R."/>
            <person name="Pangilinan J."/>
            <person name="Park H.-J."/>
            <person name="Ramirez L."/>
            <person name="Alfaro M."/>
            <person name="Sun H."/>
            <person name="Tritt A."/>
            <person name="Yoshinaga Y."/>
            <person name="Zwiers L.-H."/>
            <person name="Turgeon B."/>
            <person name="Goodwin S."/>
            <person name="Spatafora J."/>
            <person name="Crous P."/>
            <person name="Grigoriev I."/>
        </authorList>
    </citation>
    <scope>NUCLEOTIDE SEQUENCE</scope>
    <source>
        <strain evidence="2">CBS 627.86</strain>
    </source>
</reference>
<feature type="compositionally biased region" description="Polar residues" evidence="1">
    <location>
        <begin position="618"/>
        <end position="638"/>
    </location>
</feature>
<dbReference type="EMBL" id="ML977312">
    <property type="protein sequence ID" value="KAF2121525.1"/>
    <property type="molecule type" value="Genomic_DNA"/>
</dbReference>
<dbReference type="OrthoDB" id="5416983at2759"/>
<proteinExistence type="predicted"/>
<feature type="compositionally biased region" description="Pro residues" evidence="1">
    <location>
        <begin position="878"/>
        <end position="891"/>
    </location>
</feature>
<feature type="region of interest" description="Disordered" evidence="1">
    <location>
        <begin position="1"/>
        <end position="188"/>
    </location>
</feature>
<feature type="compositionally biased region" description="Basic and acidic residues" evidence="1">
    <location>
        <begin position="460"/>
        <end position="480"/>
    </location>
</feature>
<accession>A0A6A5ZQV1</accession>
<feature type="compositionally biased region" description="Basic and acidic residues" evidence="1">
    <location>
        <begin position="488"/>
        <end position="505"/>
    </location>
</feature>
<organism evidence="2 3">
    <name type="scientific">Lophiotrema nucula</name>
    <dbReference type="NCBI Taxonomy" id="690887"/>
    <lineage>
        <taxon>Eukaryota</taxon>
        <taxon>Fungi</taxon>
        <taxon>Dikarya</taxon>
        <taxon>Ascomycota</taxon>
        <taxon>Pezizomycotina</taxon>
        <taxon>Dothideomycetes</taxon>
        <taxon>Pleosporomycetidae</taxon>
        <taxon>Pleosporales</taxon>
        <taxon>Lophiotremataceae</taxon>
        <taxon>Lophiotrema</taxon>
    </lineage>
</organism>
<evidence type="ECO:0000313" key="2">
    <source>
        <dbReference type="EMBL" id="KAF2121525.1"/>
    </source>
</evidence>
<sequence length="1389" mass="147722">MPSSCTDEADRSDNSRVAADTDPELVMAEQITHDVVKQAQSVGGPAPIDDPATTTNVPAGYGDAPSAPTTTSQKPSDASPPPTTNAPSRDADQIDGARPADKADDDTPSAPVDQTQLDTAIDESREPLVNGDAGDLSPSEDVASQQALGDVSGGSDTDISRPGSVDPAKERPAGHLRSNSVKKPASFKSVSVTKNFLAKSAVSTPVPGASQKPPPVGQTNASILQTTKPRLVAKAGPGLGSLQRGGVSKLNGTAGPDASKVWNKNQPVPLPPPKQFTDEELKQQYGIHLATRLQADDSNKEAKWADIDDDEDDWAPDTVQWMDGTKSTVAAVENQAPPPEEMEPVTEEAPPEAAKPTPPPAAIAQRPTSTTGTKTILKPGAHSQASGTKAGLTLKGQPEKPTLVAKPSGSTPSKSPWATLPPVEKVPLVQINPPVQQPLSSRFSQDARQQYDAFPSASHPAKEIAPDDFNRSWRDDRGNRELFNSHSGRYEPVHETRRGSIRDNNFRQQPSVLQRPSQDGPAEPSAAFQTSRTSADGPGWGRRRNSSIVSGGSGRRMSFDRRGPDLPSLPLNIQRRGSQSINGSEATTPASPRLHFAQKAGHPDGIHAVPEQAASLVQKPSPSLANVQPASPYGSTDSPVAPDGPAAPAPAQVESAVEVQNRLMREKLERARLQKQKEREREEKEEAERKERLRKKLEALGMTDDPKSKVKEQEKSPLKDKAVPAPVQSPPKPPVPTSEGEVAQYGMMKVHQAQPVKTAAQKPWTRGAEVGPKPVSSPVKAQSEIQPKPAPSTEVAPQPLNNLGQDERTNKQQLDKTHGKPDTRVGNQDVKPTAQGWAGSIPQQPRGWTSNVWGPPQAKDRALGNGTFDSGYTRGQPRPGPQQLPAQPPSSQPAAIGTSAPLKPSPPQAQGLPNQPFAPQTMPVTSQQPNLGPPGPIAPPTEKHGWNNFASAIRLDDQAVVAKNRQELERLGEAFRPELREIYTDKQGKSQKALHSRIGGPPLTNGTDLSSAATVPELKGKDESGKPVFPAATSVSDGSITQAPHQPHGQTGRSSRFFPRASEAAQQSTTASNVSDSPPPPETESHPAFTGDSHHPVVKMPMPPPRVRLPPPASEPAAPSEAPVTMPPRVRVGLGARPLALDPEWQARFNSLLEKSAPGGKGPAPIQPPHSARPAPVGVAASSKAPLEVRENKSSATVSLPNAASRKIFVEDSSSEVTTRLGAEGVLLEEREFGSLPIVKLSKVPHLAANEAPIGFPNHRPNSRFHPRLDIFTKGPFHAFDTDGDTVDVVIRLASMKGSITKSIPRKRASRKYGGPKPKRAFTPSNNNGSSNSDQKDRLPRKSSGYQGRQNSNQSSSRQSTGGSSWPSNRSSPPNNGTWARRAAAAPVH</sequence>
<feature type="region of interest" description="Disordered" evidence="1">
    <location>
        <begin position="1153"/>
        <end position="1196"/>
    </location>
</feature>
<feature type="compositionally biased region" description="Polar residues" evidence="1">
    <location>
        <begin position="433"/>
        <end position="448"/>
    </location>
</feature>
<feature type="compositionally biased region" description="Polar residues" evidence="1">
    <location>
        <begin position="67"/>
        <end position="76"/>
    </location>
</feature>
<feature type="compositionally biased region" description="Polar residues" evidence="1">
    <location>
        <begin position="1004"/>
        <end position="1013"/>
    </location>
</feature>
<feature type="compositionally biased region" description="Low complexity" evidence="1">
    <location>
        <begin position="1343"/>
        <end position="1377"/>
    </location>
</feature>
<feature type="compositionally biased region" description="Low complexity" evidence="1">
    <location>
        <begin position="639"/>
        <end position="651"/>
    </location>
</feature>
<feature type="compositionally biased region" description="Polar residues" evidence="1">
    <location>
        <begin position="1323"/>
        <end position="1333"/>
    </location>
</feature>
<feature type="region of interest" description="Disordered" evidence="1">
    <location>
        <begin position="1302"/>
        <end position="1389"/>
    </location>
</feature>
<gene>
    <name evidence="2" type="ORF">BDV96DRAFT_215823</name>
</gene>
<feature type="compositionally biased region" description="Basic and acidic residues" evidence="1">
    <location>
        <begin position="704"/>
        <end position="722"/>
    </location>
</feature>
<feature type="compositionally biased region" description="Pro residues" evidence="1">
    <location>
        <begin position="727"/>
        <end position="736"/>
    </location>
</feature>
<keyword evidence="3" id="KW-1185">Reference proteome</keyword>
<evidence type="ECO:0000313" key="3">
    <source>
        <dbReference type="Proteomes" id="UP000799770"/>
    </source>
</evidence>
<feature type="compositionally biased region" description="Polar residues" evidence="1">
    <location>
        <begin position="506"/>
        <end position="517"/>
    </location>
</feature>
<feature type="compositionally biased region" description="Polar residues" evidence="1">
    <location>
        <begin position="217"/>
        <end position="228"/>
    </location>
</feature>
<feature type="region of interest" description="Disordered" evidence="1">
    <location>
        <begin position="332"/>
        <end position="945"/>
    </location>
</feature>
<feature type="compositionally biased region" description="Basic and acidic residues" evidence="1">
    <location>
        <begin position="663"/>
        <end position="691"/>
    </location>
</feature>
<feature type="region of interest" description="Disordered" evidence="1">
    <location>
        <begin position="984"/>
        <end position="1128"/>
    </location>
</feature>
<feature type="region of interest" description="Disordered" evidence="1">
    <location>
        <begin position="292"/>
        <end position="319"/>
    </location>
</feature>
<name>A0A6A5ZQV1_9PLEO</name>
<feature type="compositionally biased region" description="Polar residues" evidence="1">
    <location>
        <begin position="575"/>
        <end position="590"/>
    </location>
</feature>
<feature type="compositionally biased region" description="Acidic residues" evidence="1">
    <location>
        <begin position="340"/>
        <end position="350"/>
    </location>
</feature>
<feature type="compositionally biased region" description="Basic and acidic residues" evidence="1">
    <location>
        <begin position="805"/>
        <end position="823"/>
    </location>
</feature>
<feature type="region of interest" description="Disordered" evidence="1">
    <location>
        <begin position="203"/>
        <end position="276"/>
    </location>
</feature>
<protein>
    <submittedName>
        <fullName evidence="2">Uncharacterized protein</fullName>
    </submittedName>
</protein>
<evidence type="ECO:0000256" key="1">
    <source>
        <dbReference type="SAM" id="MobiDB-lite"/>
    </source>
</evidence>